<dbReference type="GO" id="GO:0000155">
    <property type="term" value="F:phosphorelay sensor kinase activity"/>
    <property type="evidence" value="ECO:0007669"/>
    <property type="project" value="InterPro"/>
</dbReference>
<evidence type="ECO:0000313" key="8">
    <source>
        <dbReference type="EMBL" id="MBK0401067.1"/>
    </source>
</evidence>
<feature type="domain" description="Histidine kinase" evidence="7">
    <location>
        <begin position="283"/>
        <end position="503"/>
    </location>
</feature>
<dbReference type="SUPFAM" id="SSF55785">
    <property type="entry name" value="PYP-like sensor domain (PAS domain)"/>
    <property type="match status" value="2"/>
</dbReference>
<dbReference type="InterPro" id="IPR003661">
    <property type="entry name" value="HisK_dim/P_dom"/>
</dbReference>
<keyword evidence="9" id="KW-1185">Reference proteome</keyword>
<dbReference type="Gene3D" id="3.30.450.20">
    <property type="entry name" value="PAS domain"/>
    <property type="match status" value="2"/>
</dbReference>
<dbReference type="SMART" id="SM00387">
    <property type="entry name" value="HATPase_c"/>
    <property type="match status" value="1"/>
</dbReference>
<dbReference type="InterPro" id="IPR036097">
    <property type="entry name" value="HisK_dim/P_sf"/>
</dbReference>
<dbReference type="PRINTS" id="PR00344">
    <property type="entry name" value="BCTRLSENSOR"/>
</dbReference>
<dbReference type="SMART" id="SM00091">
    <property type="entry name" value="PAS"/>
    <property type="match status" value="2"/>
</dbReference>
<gene>
    <name evidence="8" type="ORF">H0I76_17860</name>
</gene>
<keyword evidence="5" id="KW-0418">Kinase</keyword>
<evidence type="ECO:0000256" key="4">
    <source>
        <dbReference type="ARBA" id="ARBA00022679"/>
    </source>
</evidence>
<dbReference type="InterPro" id="IPR035965">
    <property type="entry name" value="PAS-like_dom_sf"/>
</dbReference>
<comment type="catalytic activity">
    <reaction evidence="1">
        <text>ATP + protein L-histidine = ADP + protein N-phospho-L-histidine.</text>
        <dbReference type="EC" id="2.7.13.3"/>
    </reaction>
</comment>
<proteinExistence type="predicted"/>
<organism evidence="8 9">
    <name type="scientific">Thermohalobaculum xanthum</name>
    <dbReference type="NCBI Taxonomy" id="2753746"/>
    <lineage>
        <taxon>Bacteria</taxon>
        <taxon>Pseudomonadati</taxon>
        <taxon>Pseudomonadota</taxon>
        <taxon>Alphaproteobacteria</taxon>
        <taxon>Rhodobacterales</taxon>
        <taxon>Paracoccaceae</taxon>
        <taxon>Thermohalobaculum</taxon>
    </lineage>
</organism>
<dbReference type="GO" id="GO:0005886">
    <property type="term" value="C:plasma membrane"/>
    <property type="evidence" value="ECO:0007669"/>
    <property type="project" value="TreeGrafter"/>
</dbReference>
<protein>
    <recommendedName>
        <fullName evidence="2">histidine kinase</fullName>
        <ecNumber evidence="2">2.7.13.3</ecNumber>
    </recommendedName>
</protein>
<evidence type="ECO:0000256" key="3">
    <source>
        <dbReference type="ARBA" id="ARBA00022553"/>
    </source>
</evidence>
<evidence type="ECO:0000256" key="1">
    <source>
        <dbReference type="ARBA" id="ARBA00000085"/>
    </source>
</evidence>
<dbReference type="GO" id="GO:0009927">
    <property type="term" value="F:histidine phosphotransfer kinase activity"/>
    <property type="evidence" value="ECO:0007669"/>
    <property type="project" value="TreeGrafter"/>
</dbReference>
<dbReference type="InterPro" id="IPR004358">
    <property type="entry name" value="Sig_transdc_His_kin-like_C"/>
</dbReference>
<dbReference type="InterPro" id="IPR000014">
    <property type="entry name" value="PAS"/>
</dbReference>
<comment type="caution">
    <text evidence="8">The sequence shown here is derived from an EMBL/GenBank/DDBJ whole genome shotgun (WGS) entry which is preliminary data.</text>
</comment>
<keyword evidence="6" id="KW-0902">Two-component regulatory system</keyword>
<reference evidence="8" key="1">
    <citation type="submission" date="2020-12" db="EMBL/GenBank/DDBJ databases">
        <title>Bacterial taxonomy.</title>
        <authorList>
            <person name="Pan X."/>
        </authorList>
    </citation>
    <scope>NUCLEOTIDE SEQUENCE</scope>
    <source>
        <strain evidence="8">M0105</strain>
    </source>
</reference>
<dbReference type="InterPro" id="IPR005467">
    <property type="entry name" value="His_kinase_dom"/>
</dbReference>
<dbReference type="Gene3D" id="1.10.287.130">
    <property type="match status" value="1"/>
</dbReference>
<dbReference type="FunFam" id="3.30.565.10:FF:000010">
    <property type="entry name" value="Sensor histidine kinase RcsC"/>
    <property type="match status" value="1"/>
</dbReference>
<dbReference type="InterPro" id="IPR036890">
    <property type="entry name" value="HATPase_C_sf"/>
</dbReference>
<evidence type="ECO:0000256" key="6">
    <source>
        <dbReference type="ARBA" id="ARBA00023012"/>
    </source>
</evidence>
<dbReference type="InterPro" id="IPR003594">
    <property type="entry name" value="HATPase_dom"/>
</dbReference>
<evidence type="ECO:0000256" key="5">
    <source>
        <dbReference type="ARBA" id="ARBA00022777"/>
    </source>
</evidence>
<dbReference type="Proteomes" id="UP000655420">
    <property type="component" value="Unassembled WGS sequence"/>
</dbReference>
<dbReference type="AlphaFoldDB" id="A0A8J7SHZ3"/>
<dbReference type="Gene3D" id="3.30.565.10">
    <property type="entry name" value="Histidine kinase-like ATPase, C-terminal domain"/>
    <property type="match status" value="1"/>
</dbReference>
<dbReference type="SUPFAM" id="SSF55874">
    <property type="entry name" value="ATPase domain of HSP90 chaperone/DNA topoisomerase II/histidine kinase"/>
    <property type="match status" value="1"/>
</dbReference>
<dbReference type="PROSITE" id="PS50109">
    <property type="entry name" value="HIS_KIN"/>
    <property type="match status" value="1"/>
</dbReference>
<dbReference type="Pfam" id="PF00512">
    <property type="entry name" value="HisKA"/>
    <property type="match status" value="1"/>
</dbReference>
<evidence type="ECO:0000313" key="9">
    <source>
        <dbReference type="Proteomes" id="UP000655420"/>
    </source>
</evidence>
<dbReference type="EMBL" id="JAEHHL010000013">
    <property type="protein sequence ID" value="MBK0401067.1"/>
    <property type="molecule type" value="Genomic_DNA"/>
</dbReference>
<keyword evidence="3" id="KW-0597">Phosphoprotein</keyword>
<dbReference type="PANTHER" id="PTHR43047:SF72">
    <property type="entry name" value="OSMOSENSING HISTIDINE PROTEIN KINASE SLN1"/>
    <property type="match status" value="1"/>
</dbReference>
<evidence type="ECO:0000259" key="7">
    <source>
        <dbReference type="PROSITE" id="PS50109"/>
    </source>
</evidence>
<dbReference type="Pfam" id="PF12860">
    <property type="entry name" value="PAS_7"/>
    <property type="match status" value="2"/>
</dbReference>
<dbReference type="SMART" id="SM00388">
    <property type="entry name" value="HisKA"/>
    <property type="match status" value="1"/>
</dbReference>
<dbReference type="SUPFAM" id="SSF47384">
    <property type="entry name" value="Homodimeric domain of signal transducing histidine kinase"/>
    <property type="match status" value="1"/>
</dbReference>
<dbReference type="EC" id="2.7.13.3" evidence="2"/>
<keyword evidence="4" id="KW-0808">Transferase</keyword>
<dbReference type="PANTHER" id="PTHR43047">
    <property type="entry name" value="TWO-COMPONENT HISTIDINE PROTEIN KINASE"/>
    <property type="match status" value="1"/>
</dbReference>
<dbReference type="Pfam" id="PF02518">
    <property type="entry name" value="HATPase_c"/>
    <property type="match status" value="1"/>
</dbReference>
<name>A0A8J7SHZ3_9RHOB</name>
<dbReference type="CDD" id="cd00082">
    <property type="entry name" value="HisKA"/>
    <property type="match status" value="1"/>
</dbReference>
<dbReference type="RefSeq" id="WP_200613125.1">
    <property type="nucleotide sequence ID" value="NZ_JAEHHL010000013.1"/>
</dbReference>
<evidence type="ECO:0000256" key="2">
    <source>
        <dbReference type="ARBA" id="ARBA00012438"/>
    </source>
</evidence>
<accession>A0A8J7SHZ3</accession>
<sequence length="514" mass="56684">MDQHVEGRNLVTLGEVFDDLSDGIMLFDADLRVVAFNRAYARLFELDADEIKAGDTLENVLRTLTGRGMLDTGSRGVDAEVARRLAGWRTPENRVETRRLRNGRLIRITRRDLPDGGMISIHVELTEADERERELERQRALMASILANITDGVALVDASCRFIAFNDRFLDLMGVPRGAVHWGVHFSELARHFADLDGLSEAGRKTEIDRRYRFLSDPSRSRVVRNMFDGRTVDVNKAMLPGGGASVLTLRDVTTDLRRRREVEDARREAEEASRRKSSFVARLSHEMRNALNGILGVSALLERAELGEREQAQVGLISTSGRMLLRLIDDALDVSRITAETSDIKVEPFSLPELLDECIAMVEQPAREKGLELRREGAAVPLPALLGDAVRLKQIVLNLLTNAIKFTERGTVTLGLATELGPNAAYLSLWVADTGIGIPADQREAIFGEFYQIRDGAAGRVGGVGLGLAISARLIQAMGGAIRVESEAPHGSRFTIALRLPFADEDNGDTPQS</sequence>